<name>A0ABR4BQF6_9HELO</name>
<dbReference type="Proteomes" id="UP001595075">
    <property type="component" value="Unassembled WGS sequence"/>
</dbReference>
<keyword evidence="4" id="KW-1185">Reference proteome</keyword>
<feature type="domain" description="Tc toxin complex TcA C-terminal TcB-binding" evidence="2">
    <location>
        <begin position="18"/>
        <end position="140"/>
    </location>
</feature>
<evidence type="ECO:0000313" key="3">
    <source>
        <dbReference type="EMBL" id="KAL2059717.1"/>
    </source>
</evidence>
<dbReference type="InterPro" id="IPR040840">
    <property type="entry name" value="TcA_TcB_BD"/>
</dbReference>
<feature type="region of interest" description="Disordered" evidence="1">
    <location>
        <begin position="179"/>
        <end position="217"/>
    </location>
</feature>
<feature type="compositionally biased region" description="Polar residues" evidence="1">
    <location>
        <begin position="208"/>
        <end position="217"/>
    </location>
</feature>
<gene>
    <name evidence="3" type="ORF">VTL71DRAFT_10209</name>
</gene>
<protein>
    <recommendedName>
        <fullName evidence="2">Tc toxin complex TcA C-terminal TcB-binding domain-containing protein</fullName>
    </recommendedName>
</protein>
<dbReference type="Pfam" id="PF18276">
    <property type="entry name" value="TcA_TcB_BD"/>
    <property type="match status" value="1"/>
</dbReference>
<sequence>MQLIAHIWISKDWRIFPVSLRDIDPLALIKLRITGSTNFSVSKFQYDMDFPVHYMRRTKSVGVTMPATVGPYSGVNAILTLMEHKYRVDARADDYTTNPNTPSFRTDNTSTISVTITSGVQDPGFFELSFCGSEYVPLEGFDYETISDVLMDVQTTSVDGDSMLCAAAKSEVRKVAQAAGEEGKNGCSYRDYDGPSGSRSKLPRSHLVTGQTHKGLP</sequence>
<organism evidence="3 4">
    <name type="scientific">Oculimacula yallundae</name>
    <dbReference type="NCBI Taxonomy" id="86028"/>
    <lineage>
        <taxon>Eukaryota</taxon>
        <taxon>Fungi</taxon>
        <taxon>Dikarya</taxon>
        <taxon>Ascomycota</taxon>
        <taxon>Pezizomycotina</taxon>
        <taxon>Leotiomycetes</taxon>
        <taxon>Helotiales</taxon>
        <taxon>Ploettnerulaceae</taxon>
        <taxon>Oculimacula</taxon>
    </lineage>
</organism>
<dbReference type="EMBL" id="JAZHXI010000027">
    <property type="protein sequence ID" value="KAL2059717.1"/>
    <property type="molecule type" value="Genomic_DNA"/>
</dbReference>
<evidence type="ECO:0000313" key="4">
    <source>
        <dbReference type="Proteomes" id="UP001595075"/>
    </source>
</evidence>
<evidence type="ECO:0000259" key="2">
    <source>
        <dbReference type="Pfam" id="PF18276"/>
    </source>
</evidence>
<reference evidence="3 4" key="1">
    <citation type="journal article" date="2024" name="Commun. Biol.">
        <title>Comparative genomic analysis of thermophilic fungi reveals convergent evolutionary adaptations and gene losses.</title>
        <authorList>
            <person name="Steindorff A.S."/>
            <person name="Aguilar-Pontes M.V."/>
            <person name="Robinson A.J."/>
            <person name="Andreopoulos B."/>
            <person name="LaButti K."/>
            <person name="Kuo A."/>
            <person name="Mondo S."/>
            <person name="Riley R."/>
            <person name="Otillar R."/>
            <person name="Haridas S."/>
            <person name="Lipzen A."/>
            <person name="Grimwood J."/>
            <person name="Schmutz J."/>
            <person name="Clum A."/>
            <person name="Reid I.D."/>
            <person name="Moisan M.C."/>
            <person name="Butler G."/>
            <person name="Nguyen T.T.M."/>
            <person name="Dewar K."/>
            <person name="Conant G."/>
            <person name="Drula E."/>
            <person name="Henrissat B."/>
            <person name="Hansel C."/>
            <person name="Singer S."/>
            <person name="Hutchinson M.I."/>
            <person name="de Vries R.P."/>
            <person name="Natvig D.O."/>
            <person name="Powell A.J."/>
            <person name="Tsang A."/>
            <person name="Grigoriev I.V."/>
        </authorList>
    </citation>
    <scope>NUCLEOTIDE SEQUENCE [LARGE SCALE GENOMIC DNA]</scope>
    <source>
        <strain evidence="3 4">CBS 494.80</strain>
    </source>
</reference>
<accession>A0ABR4BQF6</accession>
<comment type="caution">
    <text evidence="3">The sequence shown here is derived from an EMBL/GenBank/DDBJ whole genome shotgun (WGS) entry which is preliminary data.</text>
</comment>
<evidence type="ECO:0000256" key="1">
    <source>
        <dbReference type="SAM" id="MobiDB-lite"/>
    </source>
</evidence>
<proteinExistence type="predicted"/>